<dbReference type="InterPro" id="IPR050951">
    <property type="entry name" value="Retrovirus_Pol_polyprotein"/>
</dbReference>
<feature type="domain" description="Reverse transcriptase" evidence="8">
    <location>
        <begin position="5"/>
        <end position="101"/>
    </location>
</feature>
<evidence type="ECO:0000256" key="5">
    <source>
        <dbReference type="ARBA" id="ARBA00022759"/>
    </source>
</evidence>
<dbReference type="SUPFAM" id="SSF56672">
    <property type="entry name" value="DNA/RNA polymerases"/>
    <property type="match status" value="1"/>
</dbReference>
<evidence type="ECO:0000259" key="8">
    <source>
        <dbReference type="Pfam" id="PF00078"/>
    </source>
</evidence>
<dbReference type="GO" id="GO:0008233">
    <property type="term" value="F:peptidase activity"/>
    <property type="evidence" value="ECO:0007669"/>
    <property type="project" value="UniProtKB-KW"/>
</dbReference>
<dbReference type="Proteomes" id="UP000735302">
    <property type="component" value="Unassembled WGS sequence"/>
</dbReference>
<dbReference type="GO" id="GO:0004519">
    <property type="term" value="F:endonuclease activity"/>
    <property type="evidence" value="ECO:0007669"/>
    <property type="project" value="UniProtKB-KW"/>
</dbReference>
<dbReference type="GO" id="GO:0006508">
    <property type="term" value="P:proteolysis"/>
    <property type="evidence" value="ECO:0007669"/>
    <property type="project" value="UniProtKB-KW"/>
</dbReference>
<dbReference type="PANTHER" id="PTHR37984:SF5">
    <property type="entry name" value="PROTEIN NYNRIN-LIKE"/>
    <property type="match status" value="1"/>
</dbReference>
<dbReference type="GO" id="GO:0003964">
    <property type="term" value="F:RNA-directed DNA polymerase activity"/>
    <property type="evidence" value="ECO:0007669"/>
    <property type="project" value="UniProtKB-KW"/>
</dbReference>
<accession>A0AAV4ADU4</accession>
<dbReference type="CDD" id="cd01647">
    <property type="entry name" value="RT_LTR"/>
    <property type="match status" value="1"/>
</dbReference>
<dbReference type="InterPro" id="IPR043128">
    <property type="entry name" value="Rev_trsase/Diguanyl_cyclase"/>
</dbReference>
<name>A0AAV4ADU4_9GAST</name>
<dbReference type="InterPro" id="IPR043502">
    <property type="entry name" value="DNA/RNA_pol_sf"/>
</dbReference>
<keyword evidence="3" id="KW-0548">Nucleotidyltransferase</keyword>
<evidence type="ECO:0000256" key="2">
    <source>
        <dbReference type="ARBA" id="ARBA00022679"/>
    </source>
</evidence>
<dbReference type="Pfam" id="PF00078">
    <property type="entry name" value="RVT_1"/>
    <property type="match status" value="1"/>
</dbReference>
<dbReference type="Gene3D" id="3.30.70.270">
    <property type="match status" value="2"/>
</dbReference>
<proteinExistence type="predicted"/>
<keyword evidence="4" id="KW-0540">Nuclease</keyword>
<keyword evidence="2" id="KW-0808">Transferase</keyword>
<keyword evidence="1" id="KW-0645">Protease</keyword>
<keyword evidence="7" id="KW-0695">RNA-directed DNA polymerase</keyword>
<dbReference type="FunFam" id="3.10.10.10:FF:000007">
    <property type="entry name" value="Retrovirus-related Pol polyprotein from transposon 17.6-like Protein"/>
    <property type="match status" value="1"/>
</dbReference>
<comment type="caution">
    <text evidence="9">The sequence shown here is derived from an EMBL/GenBank/DDBJ whole genome shotgun (WGS) entry which is preliminary data.</text>
</comment>
<evidence type="ECO:0000256" key="3">
    <source>
        <dbReference type="ARBA" id="ARBA00022695"/>
    </source>
</evidence>
<evidence type="ECO:0000256" key="4">
    <source>
        <dbReference type="ARBA" id="ARBA00022722"/>
    </source>
</evidence>
<evidence type="ECO:0000313" key="9">
    <source>
        <dbReference type="EMBL" id="GFO05824.1"/>
    </source>
</evidence>
<dbReference type="EMBL" id="BLXT01003753">
    <property type="protein sequence ID" value="GFO05824.1"/>
    <property type="molecule type" value="Genomic_DNA"/>
</dbReference>
<evidence type="ECO:0000256" key="7">
    <source>
        <dbReference type="ARBA" id="ARBA00022918"/>
    </source>
</evidence>
<keyword evidence="5" id="KW-0255">Endonuclease</keyword>
<keyword evidence="10" id="KW-1185">Reference proteome</keyword>
<evidence type="ECO:0000256" key="1">
    <source>
        <dbReference type="ARBA" id="ARBA00022670"/>
    </source>
</evidence>
<dbReference type="PANTHER" id="PTHR37984">
    <property type="entry name" value="PROTEIN CBG26694"/>
    <property type="match status" value="1"/>
</dbReference>
<dbReference type="Gene3D" id="3.10.10.10">
    <property type="entry name" value="HIV Type 1 Reverse Transcriptase, subunit A, domain 1"/>
    <property type="match status" value="1"/>
</dbReference>
<sequence>MHLEDIPKTAIITPFGLYEYLRMPFGLKKAAQTFQRLMGSVLQGLSRAFVYLDNILVACSSEQQHLQDLRLVCSRLQDSGLVIKLEKCLFDQRSLNFLSHQVSQYGSIPLPSKVKAIRDFPKPSTVKGLQEFLGMVNFYHKFITHAASLLLPLHSALQKSHSQKVLSWTADIWTWHLHLVKKH</sequence>
<organism evidence="9 10">
    <name type="scientific">Plakobranchus ocellatus</name>
    <dbReference type="NCBI Taxonomy" id="259542"/>
    <lineage>
        <taxon>Eukaryota</taxon>
        <taxon>Metazoa</taxon>
        <taxon>Spiralia</taxon>
        <taxon>Lophotrochozoa</taxon>
        <taxon>Mollusca</taxon>
        <taxon>Gastropoda</taxon>
        <taxon>Heterobranchia</taxon>
        <taxon>Euthyneura</taxon>
        <taxon>Panpulmonata</taxon>
        <taxon>Sacoglossa</taxon>
        <taxon>Placobranchoidea</taxon>
        <taxon>Plakobranchidae</taxon>
        <taxon>Plakobranchus</taxon>
    </lineage>
</organism>
<evidence type="ECO:0000313" key="10">
    <source>
        <dbReference type="Proteomes" id="UP000735302"/>
    </source>
</evidence>
<protein>
    <submittedName>
        <fullName evidence="9">Pol polyprotein</fullName>
    </submittedName>
</protein>
<gene>
    <name evidence="9" type="ORF">PoB_003232900</name>
</gene>
<dbReference type="FunFam" id="3.30.70.270:FF:000003">
    <property type="entry name" value="Transposon Ty3-G Gag-Pol polyprotein"/>
    <property type="match status" value="1"/>
</dbReference>
<keyword evidence="6" id="KW-0378">Hydrolase</keyword>
<dbReference type="InterPro" id="IPR000477">
    <property type="entry name" value="RT_dom"/>
</dbReference>
<evidence type="ECO:0000256" key="6">
    <source>
        <dbReference type="ARBA" id="ARBA00022801"/>
    </source>
</evidence>
<dbReference type="AlphaFoldDB" id="A0AAV4ADU4"/>
<reference evidence="9 10" key="1">
    <citation type="journal article" date="2021" name="Elife">
        <title>Chloroplast acquisition without the gene transfer in kleptoplastic sea slugs, Plakobranchus ocellatus.</title>
        <authorList>
            <person name="Maeda T."/>
            <person name="Takahashi S."/>
            <person name="Yoshida T."/>
            <person name="Shimamura S."/>
            <person name="Takaki Y."/>
            <person name="Nagai Y."/>
            <person name="Toyoda A."/>
            <person name="Suzuki Y."/>
            <person name="Arimoto A."/>
            <person name="Ishii H."/>
            <person name="Satoh N."/>
            <person name="Nishiyama T."/>
            <person name="Hasebe M."/>
            <person name="Maruyama T."/>
            <person name="Minagawa J."/>
            <person name="Obokata J."/>
            <person name="Shigenobu S."/>
        </authorList>
    </citation>
    <scope>NUCLEOTIDE SEQUENCE [LARGE SCALE GENOMIC DNA]</scope>
</reference>